<evidence type="ECO:0000256" key="2">
    <source>
        <dbReference type="ARBA" id="ARBA00023180"/>
    </source>
</evidence>
<proteinExistence type="predicted"/>
<dbReference type="SUPFAM" id="SSF51126">
    <property type="entry name" value="Pectin lyase-like"/>
    <property type="match status" value="1"/>
</dbReference>
<dbReference type="PANTHER" id="PTHR42970">
    <property type="entry name" value="PECTATE LYASE C-RELATED"/>
    <property type="match status" value="1"/>
</dbReference>
<feature type="non-terminal residue" evidence="3">
    <location>
        <position position="1"/>
    </location>
</feature>
<reference evidence="3" key="1">
    <citation type="journal article" date="2014" name="Front. Microbiol.">
        <title>High frequency of phylogenetically diverse reductive dehalogenase-homologous genes in deep subseafloor sedimentary metagenomes.</title>
        <authorList>
            <person name="Kawai M."/>
            <person name="Futagami T."/>
            <person name="Toyoda A."/>
            <person name="Takaki Y."/>
            <person name="Nishi S."/>
            <person name="Hori S."/>
            <person name="Arai W."/>
            <person name="Tsubouchi T."/>
            <person name="Morono Y."/>
            <person name="Uchiyama I."/>
            <person name="Ito T."/>
            <person name="Fujiyama A."/>
            <person name="Inagaki F."/>
            <person name="Takami H."/>
        </authorList>
    </citation>
    <scope>NUCLEOTIDE SEQUENCE</scope>
    <source>
        <strain evidence="3">Expedition CK06-06</strain>
    </source>
</reference>
<feature type="non-terminal residue" evidence="3">
    <location>
        <position position="91"/>
    </location>
</feature>
<dbReference type="EMBL" id="BART01040544">
    <property type="protein sequence ID" value="GAH29981.1"/>
    <property type="molecule type" value="Genomic_DNA"/>
</dbReference>
<protein>
    <submittedName>
        <fullName evidence="3">Uncharacterized protein</fullName>
    </submittedName>
</protein>
<name>X1E9Q8_9ZZZZ</name>
<keyword evidence="1" id="KW-0479">Metal-binding</keyword>
<dbReference type="InterPro" id="IPR012334">
    <property type="entry name" value="Pectin_lyas_fold"/>
</dbReference>
<keyword evidence="2" id="KW-0325">Glycoprotein</keyword>
<dbReference type="PANTHER" id="PTHR42970:SF1">
    <property type="entry name" value="PECTATE LYASE C-RELATED"/>
    <property type="match status" value="1"/>
</dbReference>
<dbReference type="Gene3D" id="2.160.20.10">
    <property type="entry name" value="Single-stranded right-handed beta-helix, Pectin lyase-like"/>
    <property type="match status" value="1"/>
</dbReference>
<sequence length="91" mass="10303">VKNKKSCCLIDHRNNVIYNWGFNSAYGAEDDRVNMINNYYKAGPATKKSCSNRIFQAADPNTRMYVNGNYVKGFPQISKDNWAGGINFKKG</sequence>
<accession>X1E9Q8</accession>
<evidence type="ECO:0000313" key="3">
    <source>
        <dbReference type="EMBL" id="GAH29981.1"/>
    </source>
</evidence>
<dbReference type="AlphaFoldDB" id="X1E9Q8"/>
<dbReference type="InterPro" id="IPR052063">
    <property type="entry name" value="Polysaccharide_Lyase_1"/>
</dbReference>
<evidence type="ECO:0000256" key="1">
    <source>
        <dbReference type="ARBA" id="ARBA00022723"/>
    </source>
</evidence>
<comment type="caution">
    <text evidence="3">The sequence shown here is derived from an EMBL/GenBank/DDBJ whole genome shotgun (WGS) entry which is preliminary data.</text>
</comment>
<gene>
    <name evidence="3" type="ORF">S01H4_65915</name>
</gene>
<dbReference type="GO" id="GO:0046872">
    <property type="term" value="F:metal ion binding"/>
    <property type="evidence" value="ECO:0007669"/>
    <property type="project" value="UniProtKB-KW"/>
</dbReference>
<dbReference type="InterPro" id="IPR011050">
    <property type="entry name" value="Pectin_lyase_fold/virulence"/>
</dbReference>
<organism evidence="3">
    <name type="scientific">marine sediment metagenome</name>
    <dbReference type="NCBI Taxonomy" id="412755"/>
    <lineage>
        <taxon>unclassified sequences</taxon>
        <taxon>metagenomes</taxon>
        <taxon>ecological metagenomes</taxon>
    </lineage>
</organism>